<evidence type="ECO:0000313" key="2">
    <source>
        <dbReference type="EMBL" id="NKE61640.1"/>
    </source>
</evidence>
<evidence type="ECO:0000259" key="1">
    <source>
        <dbReference type="Pfam" id="PF04542"/>
    </source>
</evidence>
<keyword evidence="3" id="KW-1185">Reference proteome</keyword>
<reference evidence="2 3" key="1">
    <citation type="submission" date="2019-08" db="EMBL/GenBank/DDBJ databases">
        <title>Lentzea from Indian Himalayas.</title>
        <authorList>
            <person name="Mandal S."/>
            <person name="Mallick Gupta A."/>
            <person name="Maiti P.K."/>
            <person name="Sarkar J."/>
            <person name="Mandal S."/>
        </authorList>
    </citation>
    <scope>NUCLEOTIDE SEQUENCE [LARGE SCALE GENOMIC DNA]</scope>
    <source>
        <strain evidence="2 3">PSKA42</strain>
    </source>
</reference>
<feature type="domain" description="RNA polymerase sigma-70 region 2" evidence="1">
    <location>
        <begin position="10"/>
        <end position="65"/>
    </location>
</feature>
<feature type="non-terminal residue" evidence="2">
    <location>
        <position position="75"/>
    </location>
</feature>
<dbReference type="InterPro" id="IPR007627">
    <property type="entry name" value="RNA_pol_sigma70_r2"/>
</dbReference>
<dbReference type="RefSeq" id="WP_376770786.1">
    <property type="nucleotide sequence ID" value="NZ_VSRL01000187.1"/>
</dbReference>
<proteinExistence type="predicted"/>
<dbReference type="PANTHER" id="PTHR47756:SF2">
    <property type="entry name" value="BLL6612 PROTEIN"/>
    <property type="match status" value="1"/>
</dbReference>
<accession>A0ABX1FSD4</accession>
<dbReference type="SUPFAM" id="SSF88946">
    <property type="entry name" value="Sigma2 domain of RNA polymerase sigma factors"/>
    <property type="match status" value="1"/>
</dbReference>
<dbReference type="PANTHER" id="PTHR47756">
    <property type="entry name" value="BLL6612 PROTEIN-RELATED"/>
    <property type="match status" value="1"/>
</dbReference>
<organism evidence="2 3">
    <name type="scientific">Lentzea indica</name>
    <dbReference type="NCBI Taxonomy" id="2604800"/>
    <lineage>
        <taxon>Bacteria</taxon>
        <taxon>Bacillati</taxon>
        <taxon>Actinomycetota</taxon>
        <taxon>Actinomycetes</taxon>
        <taxon>Pseudonocardiales</taxon>
        <taxon>Pseudonocardiaceae</taxon>
        <taxon>Lentzea</taxon>
    </lineage>
</organism>
<dbReference type="Pfam" id="PF04542">
    <property type="entry name" value="Sigma70_r2"/>
    <property type="match status" value="1"/>
</dbReference>
<name>A0ABX1FSD4_9PSEU</name>
<evidence type="ECO:0000313" key="3">
    <source>
        <dbReference type="Proteomes" id="UP001515943"/>
    </source>
</evidence>
<gene>
    <name evidence="2" type="ORF">FXN61_34735</name>
</gene>
<protein>
    <recommendedName>
        <fullName evidence="1">RNA polymerase sigma-70 region 2 domain-containing protein</fullName>
    </recommendedName>
</protein>
<sequence length="75" mass="8069">MRKGEIEGLLRSLTPHALGALVRRYGHVDLAEDAVQEASLAALTQWPVEGLPDNPAGWLSTVAARPWVARPCSVP</sequence>
<dbReference type="Gene3D" id="1.10.1740.10">
    <property type="match status" value="1"/>
</dbReference>
<dbReference type="EMBL" id="VSRL01000187">
    <property type="protein sequence ID" value="NKE61640.1"/>
    <property type="molecule type" value="Genomic_DNA"/>
</dbReference>
<dbReference type="InterPro" id="IPR013325">
    <property type="entry name" value="RNA_pol_sigma_r2"/>
</dbReference>
<comment type="caution">
    <text evidence="2">The sequence shown here is derived from an EMBL/GenBank/DDBJ whole genome shotgun (WGS) entry which is preliminary data.</text>
</comment>
<dbReference type="Proteomes" id="UP001515943">
    <property type="component" value="Unassembled WGS sequence"/>
</dbReference>